<dbReference type="PANTHER" id="PTHR43304">
    <property type="entry name" value="PHYTOCHROME-LIKE PROTEIN CPH1"/>
    <property type="match status" value="1"/>
</dbReference>
<keyword evidence="3" id="KW-0597">Phosphoprotein</keyword>
<dbReference type="PROSITE" id="PS50109">
    <property type="entry name" value="HIS_KIN"/>
    <property type="match status" value="1"/>
</dbReference>
<dbReference type="PANTHER" id="PTHR43304:SF1">
    <property type="entry name" value="PAC DOMAIN-CONTAINING PROTEIN"/>
    <property type="match status" value="1"/>
</dbReference>
<dbReference type="Gene3D" id="1.10.287.130">
    <property type="match status" value="1"/>
</dbReference>
<dbReference type="InterPro" id="IPR036890">
    <property type="entry name" value="HATPase_C_sf"/>
</dbReference>
<dbReference type="Gene3D" id="3.30.450.40">
    <property type="match status" value="1"/>
</dbReference>
<dbReference type="InterPro" id="IPR001610">
    <property type="entry name" value="PAC"/>
</dbReference>
<protein>
    <recommendedName>
        <fullName evidence="2">histidine kinase</fullName>
        <ecNumber evidence="2">2.7.13.3</ecNumber>
    </recommendedName>
</protein>
<dbReference type="Pfam" id="PF08447">
    <property type="entry name" value="PAS_3"/>
    <property type="match status" value="1"/>
</dbReference>
<dbReference type="InterPro" id="IPR003018">
    <property type="entry name" value="GAF"/>
</dbReference>
<gene>
    <name evidence="9" type="ORF">BC748_0668</name>
</gene>
<evidence type="ECO:0000313" key="9">
    <source>
        <dbReference type="EMBL" id="TDP61060.1"/>
    </source>
</evidence>
<keyword evidence="10" id="KW-1185">Reference proteome</keyword>
<dbReference type="InterPro" id="IPR013655">
    <property type="entry name" value="PAS_fold_3"/>
</dbReference>
<proteinExistence type="predicted"/>
<dbReference type="PROSITE" id="PS50112">
    <property type="entry name" value="PAS"/>
    <property type="match status" value="1"/>
</dbReference>
<keyword evidence="4" id="KW-0808">Transferase</keyword>
<evidence type="ECO:0000259" key="8">
    <source>
        <dbReference type="PROSITE" id="PS50113"/>
    </source>
</evidence>
<evidence type="ECO:0000256" key="2">
    <source>
        <dbReference type="ARBA" id="ARBA00012438"/>
    </source>
</evidence>
<dbReference type="SMART" id="SM00086">
    <property type="entry name" value="PAC"/>
    <property type="match status" value="1"/>
</dbReference>
<dbReference type="SUPFAM" id="SSF55781">
    <property type="entry name" value="GAF domain-like"/>
    <property type="match status" value="1"/>
</dbReference>
<dbReference type="EMBL" id="SNXR01000011">
    <property type="protein sequence ID" value="TDP61060.1"/>
    <property type="molecule type" value="Genomic_DNA"/>
</dbReference>
<dbReference type="InterPro" id="IPR004358">
    <property type="entry name" value="Sig_transdc_His_kin-like_C"/>
</dbReference>
<dbReference type="NCBIfam" id="TIGR00229">
    <property type="entry name" value="sensory_box"/>
    <property type="match status" value="1"/>
</dbReference>
<accession>A0A4R6QFB6</accession>
<comment type="catalytic activity">
    <reaction evidence="1">
        <text>ATP + protein L-histidine = ADP + protein N-phospho-L-histidine.</text>
        <dbReference type="EC" id="2.7.13.3"/>
    </reaction>
</comment>
<evidence type="ECO:0000256" key="5">
    <source>
        <dbReference type="ARBA" id="ARBA00022777"/>
    </source>
</evidence>
<keyword evidence="5" id="KW-0418">Kinase</keyword>
<organism evidence="9 10">
    <name type="scientific">Flavobacterium dankookense</name>
    <dbReference type="NCBI Taxonomy" id="706186"/>
    <lineage>
        <taxon>Bacteria</taxon>
        <taxon>Pseudomonadati</taxon>
        <taxon>Bacteroidota</taxon>
        <taxon>Flavobacteriia</taxon>
        <taxon>Flavobacteriales</taxon>
        <taxon>Flavobacteriaceae</taxon>
        <taxon>Flavobacterium</taxon>
    </lineage>
</organism>
<reference evidence="9 10" key="1">
    <citation type="submission" date="2019-03" db="EMBL/GenBank/DDBJ databases">
        <title>Genomic Encyclopedia of Archaeal and Bacterial Type Strains, Phase II (KMG-II): from individual species to whole genera.</title>
        <authorList>
            <person name="Goeker M."/>
        </authorList>
    </citation>
    <scope>NUCLEOTIDE SEQUENCE [LARGE SCALE GENOMIC DNA]</scope>
    <source>
        <strain evidence="9 10">DSM 25687</strain>
    </source>
</reference>
<comment type="caution">
    <text evidence="9">The sequence shown here is derived from an EMBL/GenBank/DDBJ whole genome shotgun (WGS) entry which is preliminary data.</text>
</comment>
<evidence type="ECO:0000256" key="1">
    <source>
        <dbReference type="ARBA" id="ARBA00000085"/>
    </source>
</evidence>
<dbReference type="InterPro" id="IPR052162">
    <property type="entry name" value="Sensor_kinase/Photoreceptor"/>
</dbReference>
<feature type="domain" description="Histidine kinase" evidence="6">
    <location>
        <begin position="334"/>
        <end position="545"/>
    </location>
</feature>
<dbReference type="GO" id="GO:0004673">
    <property type="term" value="F:protein histidine kinase activity"/>
    <property type="evidence" value="ECO:0007669"/>
    <property type="project" value="UniProtKB-EC"/>
</dbReference>
<dbReference type="Pfam" id="PF01590">
    <property type="entry name" value="GAF"/>
    <property type="match status" value="1"/>
</dbReference>
<sequence length="545" mass="63155">MENGRISKNLLYSDKHFELLLELYRFSLANHTTIEIALDKITETVVEGLHIERCSFWKIENDRLVCLNLFEKNTNSHTKEADLIAADLPIYFKALKDGIAIVADDVLNNTYTKELKENYLIPLGITDMLDLPIRIDGKLYGVLCCEHRDSDRVWIDSDLAFTRSIADILSILFEQNNKKLVEKELVESERKLSLITNNSKDGFVVFENKVITYISPSYSKMLGYSEEEVYKMKLEDVFNSIHPEDVEKVRTIIYDNLGKREKNFKSEFRFKNKEGNYFWREDTASVLYDENGNYEKYIIISRDVTAIKTAEMEIDKMYTISKNLNERLLDFTYIISHNIRSNTSNISMIIDLIESTSDNDEKEEYFQLLKESNKKLVDTIYYLNETVNIQLSSKENRVKLNLKEEIEKILVAINAIVKSNNVTINYHIPDDFTIKVIPSYLESIMLNLITNAIKYRSKERDLIVEITAKKKENKYTISVKDNGLGIDLVKNKDKIFGMYKTFHGNPDAVGLGLFMTKNHIEALGGNIGVESKVNIGTEFKFRLYE</sequence>
<dbReference type="InterPro" id="IPR003594">
    <property type="entry name" value="HATPase_dom"/>
</dbReference>
<dbReference type="PRINTS" id="PR00344">
    <property type="entry name" value="BCTRLSENSOR"/>
</dbReference>
<dbReference type="InterPro" id="IPR029016">
    <property type="entry name" value="GAF-like_dom_sf"/>
</dbReference>
<dbReference type="Gene3D" id="3.30.565.10">
    <property type="entry name" value="Histidine kinase-like ATPase, C-terminal domain"/>
    <property type="match status" value="1"/>
</dbReference>
<feature type="domain" description="PAS" evidence="7">
    <location>
        <begin position="203"/>
        <end position="260"/>
    </location>
</feature>
<dbReference type="Proteomes" id="UP000295260">
    <property type="component" value="Unassembled WGS sequence"/>
</dbReference>
<dbReference type="InterPro" id="IPR035965">
    <property type="entry name" value="PAS-like_dom_sf"/>
</dbReference>
<dbReference type="InterPro" id="IPR005467">
    <property type="entry name" value="His_kinase_dom"/>
</dbReference>
<dbReference type="AlphaFoldDB" id="A0A4R6QFB6"/>
<dbReference type="OrthoDB" id="5522855at2"/>
<dbReference type="EC" id="2.7.13.3" evidence="2"/>
<dbReference type="Gene3D" id="3.30.450.20">
    <property type="entry name" value="PAS domain"/>
    <property type="match status" value="1"/>
</dbReference>
<dbReference type="SMART" id="SM00387">
    <property type="entry name" value="HATPase_c"/>
    <property type="match status" value="1"/>
</dbReference>
<dbReference type="SMART" id="SM00065">
    <property type="entry name" value="GAF"/>
    <property type="match status" value="1"/>
</dbReference>
<dbReference type="PROSITE" id="PS50113">
    <property type="entry name" value="PAC"/>
    <property type="match status" value="1"/>
</dbReference>
<evidence type="ECO:0000259" key="6">
    <source>
        <dbReference type="PROSITE" id="PS50109"/>
    </source>
</evidence>
<dbReference type="Pfam" id="PF02518">
    <property type="entry name" value="HATPase_c"/>
    <property type="match status" value="1"/>
</dbReference>
<dbReference type="SUPFAM" id="SSF55785">
    <property type="entry name" value="PYP-like sensor domain (PAS domain)"/>
    <property type="match status" value="1"/>
</dbReference>
<dbReference type="CDD" id="cd00130">
    <property type="entry name" value="PAS"/>
    <property type="match status" value="1"/>
</dbReference>
<evidence type="ECO:0000256" key="4">
    <source>
        <dbReference type="ARBA" id="ARBA00022679"/>
    </source>
</evidence>
<dbReference type="InterPro" id="IPR000700">
    <property type="entry name" value="PAS-assoc_C"/>
</dbReference>
<name>A0A4R6QFB6_9FLAO</name>
<dbReference type="SMART" id="SM00091">
    <property type="entry name" value="PAS"/>
    <property type="match status" value="1"/>
</dbReference>
<feature type="domain" description="PAC" evidence="8">
    <location>
        <begin position="264"/>
        <end position="316"/>
    </location>
</feature>
<evidence type="ECO:0000256" key="3">
    <source>
        <dbReference type="ARBA" id="ARBA00022553"/>
    </source>
</evidence>
<dbReference type="InterPro" id="IPR000014">
    <property type="entry name" value="PAS"/>
</dbReference>
<dbReference type="SUPFAM" id="SSF55874">
    <property type="entry name" value="ATPase domain of HSP90 chaperone/DNA topoisomerase II/histidine kinase"/>
    <property type="match status" value="1"/>
</dbReference>
<evidence type="ECO:0000259" key="7">
    <source>
        <dbReference type="PROSITE" id="PS50112"/>
    </source>
</evidence>
<evidence type="ECO:0000313" key="10">
    <source>
        <dbReference type="Proteomes" id="UP000295260"/>
    </source>
</evidence>